<proteinExistence type="predicted"/>
<name>A0ABW7XCE8_9NOCA</name>
<sequence>MPPLGSALFPQSDQALAGVEVLWAQCQRTACAAGGFGVQPDQQHIQFRVVASCRGGTHNPSHKQWCEWISPDIDYLKICPELPISPDDIPAEERKEAVASD</sequence>
<evidence type="ECO:0000313" key="1">
    <source>
        <dbReference type="EMBL" id="MFI2478823.1"/>
    </source>
</evidence>
<dbReference type="RefSeq" id="WP_397096516.1">
    <property type="nucleotide sequence ID" value="NZ_JBIRYO010000064.1"/>
</dbReference>
<reference evidence="1 2" key="1">
    <citation type="submission" date="2024-10" db="EMBL/GenBank/DDBJ databases">
        <title>The Natural Products Discovery Center: Release of the First 8490 Sequenced Strains for Exploring Actinobacteria Biosynthetic Diversity.</title>
        <authorList>
            <person name="Kalkreuter E."/>
            <person name="Kautsar S.A."/>
            <person name="Yang D."/>
            <person name="Bader C.D."/>
            <person name="Teijaro C.N."/>
            <person name="Fluegel L."/>
            <person name="Davis C.M."/>
            <person name="Simpson J.R."/>
            <person name="Lauterbach L."/>
            <person name="Steele A.D."/>
            <person name="Gui C."/>
            <person name="Meng S."/>
            <person name="Li G."/>
            <person name="Viehrig K."/>
            <person name="Ye F."/>
            <person name="Su P."/>
            <person name="Kiefer A.F."/>
            <person name="Nichols A."/>
            <person name="Cepeda A.J."/>
            <person name="Yan W."/>
            <person name="Fan B."/>
            <person name="Jiang Y."/>
            <person name="Adhikari A."/>
            <person name="Zheng C.-J."/>
            <person name="Schuster L."/>
            <person name="Cowan T.M."/>
            <person name="Smanski M.J."/>
            <person name="Chevrette M.G."/>
            <person name="De Carvalho L.P.S."/>
            <person name="Shen B."/>
        </authorList>
    </citation>
    <scope>NUCLEOTIDE SEQUENCE [LARGE SCALE GENOMIC DNA]</scope>
    <source>
        <strain evidence="1 2">NPDC019275</strain>
    </source>
</reference>
<evidence type="ECO:0000313" key="2">
    <source>
        <dbReference type="Proteomes" id="UP001611415"/>
    </source>
</evidence>
<dbReference type="Proteomes" id="UP001611415">
    <property type="component" value="Unassembled WGS sequence"/>
</dbReference>
<accession>A0ABW7XCE8</accession>
<protein>
    <submittedName>
        <fullName evidence="1">Uncharacterized protein</fullName>
    </submittedName>
</protein>
<organism evidence="1 2">
    <name type="scientific">Nocardia xishanensis</name>
    <dbReference type="NCBI Taxonomy" id="238964"/>
    <lineage>
        <taxon>Bacteria</taxon>
        <taxon>Bacillati</taxon>
        <taxon>Actinomycetota</taxon>
        <taxon>Actinomycetes</taxon>
        <taxon>Mycobacteriales</taxon>
        <taxon>Nocardiaceae</taxon>
        <taxon>Nocardia</taxon>
    </lineage>
</organism>
<comment type="caution">
    <text evidence="1">The sequence shown here is derived from an EMBL/GenBank/DDBJ whole genome shotgun (WGS) entry which is preliminary data.</text>
</comment>
<gene>
    <name evidence="1" type="ORF">ACH49W_36320</name>
</gene>
<keyword evidence="2" id="KW-1185">Reference proteome</keyword>
<dbReference type="EMBL" id="JBIRYO010000064">
    <property type="protein sequence ID" value="MFI2478823.1"/>
    <property type="molecule type" value="Genomic_DNA"/>
</dbReference>